<proteinExistence type="predicted"/>
<dbReference type="EMBL" id="JASBWU010000002">
    <property type="protein sequence ID" value="KAJ9124067.1"/>
    <property type="molecule type" value="Genomic_DNA"/>
</dbReference>
<organism evidence="1 2">
    <name type="scientific">Naganishia vaughanmartiniae</name>
    <dbReference type="NCBI Taxonomy" id="1424756"/>
    <lineage>
        <taxon>Eukaryota</taxon>
        <taxon>Fungi</taxon>
        <taxon>Dikarya</taxon>
        <taxon>Basidiomycota</taxon>
        <taxon>Agaricomycotina</taxon>
        <taxon>Tremellomycetes</taxon>
        <taxon>Filobasidiales</taxon>
        <taxon>Filobasidiaceae</taxon>
        <taxon>Naganishia</taxon>
    </lineage>
</organism>
<name>A0ACC2XMY4_9TREE</name>
<reference evidence="1" key="1">
    <citation type="submission" date="2023-04" db="EMBL/GenBank/DDBJ databases">
        <title>Draft Genome sequencing of Naganishia species isolated from polar environments using Oxford Nanopore Technology.</title>
        <authorList>
            <person name="Leo P."/>
            <person name="Venkateswaran K."/>
        </authorList>
    </citation>
    <scope>NUCLEOTIDE SEQUENCE</scope>
    <source>
        <strain evidence="1">MNA-CCFEE 5425</strain>
    </source>
</reference>
<dbReference type="Proteomes" id="UP001243375">
    <property type="component" value="Unassembled WGS sequence"/>
</dbReference>
<comment type="caution">
    <text evidence="1">The sequence shown here is derived from an EMBL/GenBank/DDBJ whole genome shotgun (WGS) entry which is preliminary data.</text>
</comment>
<keyword evidence="2" id="KW-1185">Reference proteome</keyword>
<sequence>MKGVPSRLSLRSKTSSRDSNAEQENADAAGLATASTTRTTRETLSDKQTPSTKKTPATVTAKDASASASRKWKSRTGGDEDEAETTDEDNEVLKDQVNEGELIDEEEIEQDGEVGKDGQLPDLYKIGGAHDKQPREIAKSRNKTLEIVSGAYLETFERLAKKESFLESAAAAAFIKIMGALPKVMLDKDLTAVTVPFNGLLAGRMAPGA</sequence>
<evidence type="ECO:0000313" key="1">
    <source>
        <dbReference type="EMBL" id="KAJ9124067.1"/>
    </source>
</evidence>
<protein>
    <submittedName>
        <fullName evidence="1">Uncharacterized protein</fullName>
    </submittedName>
</protein>
<gene>
    <name evidence="1" type="ORF">QFC22_000860</name>
</gene>
<evidence type="ECO:0000313" key="2">
    <source>
        <dbReference type="Proteomes" id="UP001243375"/>
    </source>
</evidence>
<accession>A0ACC2XMY4</accession>